<organism evidence="3 4">
    <name type="scientific">Iningainema tapete BLCC-T55</name>
    <dbReference type="NCBI Taxonomy" id="2748662"/>
    <lineage>
        <taxon>Bacteria</taxon>
        <taxon>Bacillati</taxon>
        <taxon>Cyanobacteriota</taxon>
        <taxon>Cyanophyceae</taxon>
        <taxon>Nostocales</taxon>
        <taxon>Scytonemataceae</taxon>
        <taxon>Iningainema tapete</taxon>
    </lineage>
</organism>
<gene>
    <name evidence="3" type="ORF">ICL16_13265</name>
</gene>
<name>A0A8J6XCE3_9CYAN</name>
<feature type="transmembrane region" description="Helical" evidence="1">
    <location>
        <begin position="191"/>
        <end position="212"/>
    </location>
</feature>
<dbReference type="EMBL" id="JACXAE010000048">
    <property type="protein sequence ID" value="MBD2773015.1"/>
    <property type="molecule type" value="Genomic_DNA"/>
</dbReference>
<dbReference type="AlphaFoldDB" id="A0A8J6XCE3"/>
<comment type="caution">
    <text evidence="3">The sequence shown here is derived from an EMBL/GenBank/DDBJ whole genome shotgun (WGS) entry which is preliminary data.</text>
</comment>
<dbReference type="RefSeq" id="WP_190828292.1">
    <property type="nucleotide sequence ID" value="NZ_CAWPPI010000048.1"/>
</dbReference>
<reference evidence="3" key="1">
    <citation type="submission" date="2020-09" db="EMBL/GenBank/DDBJ databases">
        <title>Iningainema tapete sp. nov. (Scytonemataceae, Cyanobacteria) from greenhouses in central Florida (USA) produces two types of nodularin with biosynthetic potential for microcystin-LR and anabaenopeptins.</title>
        <authorList>
            <person name="Berthold D.E."/>
            <person name="Lefler F.W."/>
            <person name="Huang I.-S."/>
            <person name="Abdulla H."/>
            <person name="Zimba P.V."/>
            <person name="Laughinghouse H.D. IV."/>
        </authorList>
    </citation>
    <scope>NUCLEOTIDE SEQUENCE</scope>
    <source>
        <strain evidence="3">BLCCT55</strain>
    </source>
</reference>
<evidence type="ECO:0000313" key="3">
    <source>
        <dbReference type="EMBL" id="MBD2773015.1"/>
    </source>
</evidence>
<protein>
    <submittedName>
        <fullName evidence="3">DUF4178 domain-containing protein</fullName>
    </submittedName>
</protein>
<feature type="domain" description="DUF4178" evidence="2">
    <location>
        <begin position="14"/>
        <end position="169"/>
    </location>
</feature>
<dbReference type="Proteomes" id="UP000629098">
    <property type="component" value="Unassembled WGS sequence"/>
</dbReference>
<keyword evidence="1" id="KW-0812">Transmembrane</keyword>
<accession>A0A8J6XCE3</accession>
<keyword evidence="1" id="KW-0472">Membrane</keyword>
<evidence type="ECO:0000259" key="2">
    <source>
        <dbReference type="Pfam" id="PF13785"/>
    </source>
</evidence>
<evidence type="ECO:0000256" key="1">
    <source>
        <dbReference type="SAM" id="Phobius"/>
    </source>
</evidence>
<evidence type="ECO:0000313" key="4">
    <source>
        <dbReference type="Proteomes" id="UP000629098"/>
    </source>
</evidence>
<sequence length="213" mass="25315">MSTISTLTKLQQLRPGDRLKYHGVQWDVKDYSTYDDVYGYETAEWLLRSRHGTEYYLLREVDPQNPETLVNWYLAEEVQQPRIFQPDSQENIVPGLWQDIQGQTEPYPELQTLGRVYFFESQTWGSYEGEERNTRITWDYWDRMHHWNLALEAWPNRELYVYLTKMVKPEDFYDIEKGVVKHSSGLAKFLAANYQVLLAFSMLCVGILMMIFG</sequence>
<dbReference type="InterPro" id="IPR025235">
    <property type="entry name" value="DUF4178"/>
</dbReference>
<keyword evidence="1" id="KW-1133">Transmembrane helix</keyword>
<dbReference type="Pfam" id="PF13785">
    <property type="entry name" value="DUF4178"/>
    <property type="match status" value="1"/>
</dbReference>
<proteinExistence type="predicted"/>
<keyword evidence="4" id="KW-1185">Reference proteome</keyword>